<dbReference type="InterPro" id="IPR008913">
    <property type="entry name" value="Znf_CHY"/>
</dbReference>
<keyword evidence="3 8" id="KW-0863">Zinc-finger</keyword>
<dbReference type="SMART" id="SM00028">
    <property type="entry name" value="TPR"/>
    <property type="match status" value="3"/>
</dbReference>
<evidence type="ECO:0000256" key="5">
    <source>
        <dbReference type="ARBA" id="ARBA00022833"/>
    </source>
</evidence>
<dbReference type="PROSITE" id="PS50005">
    <property type="entry name" value="TPR"/>
    <property type="match status" value="2"/>
</dbReference>
<evidence type="ECO:0000256" key="2">
    <source>
        <dbReference type="ARBA" id="ARBA00022737"/>
    </source>
</evidence>
<dbReference type="SUPFAM" id="SSF54534">
    <property type="entry name" value="FKBP-like"/>
    <property type="match status" value="1"/>
</dbReference>
<feature type="repeat" description="TPR" evidence="7">
    <location>
        <begin position="1076"/>
        <end position="1109"/>
    </location>
</feature>
<dbReference type="Gene3D" id="4.10.1000.10">
    <property type="entry name" value="Zinc finger, CCCH-type"/>
    <property type="match status" value="1"/>
</dbReference>
<sequence length="1181" mass="131746">MADSNCNDGVNDGPSKVKTKACRFFHTKRGCKFGYECQFLHSAKTSSQSGNVVNEGDEFVTENEVKNFEPDISLNDDSELCNERLGEAKEIKKREDSSQDRRDIACKFFQRKRGCMRGSTCPFVHVLVDGQSAQTNKSASDENVKSTRSRTKNTSKRKKLASPSSDKEQDESKLTKSSCLQLAKGDQKPIEQGDLPVQKENADNTMASQGSGVTVLTSNKSEKHVETKPEGMHGIKCNTAGVNTGADCNEAVKGSGNNVVNHVKSKRQPEIIEKGKRMESKENNMRGPFNERNRAVFGTESTTGIPPLQQDTSMRGSVSEHGGSALKNGHEVKHEQYEKGLPLSQKNSTTTSAVTRKRSPLQNEEYERTRERNQTHNKDNCASNFRGSYTLADAMLSEPKKLRATEIQQLKRRFGGKGGFIEMKENSSYRIKFKPTDPDWQFKIEAIYLTVCFPDDYPLHMFDVALSKEQDLSEDIINFVNERLTQWTLEQEHMVKSQGFLKLFFRPFLHWLDKNLVSFFVDGGSQIGAKYVSNICGFNDKAFEVQSNSPMLEGQNTSTGSAPHQEYTNDIPAQIKTISDSEGLEIPHNDTEPPQNNEDIDHEKEIMDAETTSSQNIQGSFENDQAAQSSQSDIHASDSATSNTAERGTQIQFKGLNLEESISSIRGNKVVITFECKRCRQRIDLHLSPSGCTVKQCTRCASVFAATYRPAIVHQFSSILGYLDLDSCVPFDVVLPESELMLGCFQCSKETSVKGLQYGANWSWCGHCHHKLRFQIESTRFHQLQSSALDTSVSLRRNAVASSSSKAKKPSQSSGLKEGQPLPANGTCKHYKKSFRWLRFPCCGKCYPCDLCHEEEEDHEMKYATRMVCDLLGNGLLKKRILKEGKGRDTRPDKGQVVTLQVAGCTEDGKAVDWNRSLEFILGEGEVIQAFDLAVALMELEEVCELVTDSRYAYGKAGKPEANPPIPADAKLTYELHLLAVRDGPNITNMTDEERITIGEKKREIGNNLYTGGDYAGAINSYQRAIKYLSTSTAQQVQILRVKCWNNMAAAQLKIKAYSAAEKSCSQVLQIDPDNVKALFRKGKVLAGNGETEQALVYIKKADQLDPNNKTIRGELNRLKQLLASEKRSERTMYQRMLADMTGAQGNKKNKRTYFGWPLVFGATVVALGGILMAVYLTRPH</sequence>
<evidence type="ECO:0000256" key="8">
    <source>
        <dbReference type="PROSITE-ProRule" id="PRU00601"/>
    </source>
</evidence>
<dbReference type="InterPro" id="IPR046357">
    <property type="entry name" value="PPIase_dom_sf"/>
</dbReference>
<dbReference type="InterPro" id="IPR036855">
    <property type="entry name" value="Znf_CCCH_sf"/>
</dbReference>
<feature type="zinc finger region" description="C3H1-type" evidence="9">
    <location>
        <begin position="100"/>
        <end position="128"/>
    </location>
</feature>
<feature type="repeat" description="TPR" evidence="7">
    <location>
        <begin position="1042"/>
        <end position="1075"/>
    </location>
</feature>
<dbReference type="InterPro" id="IPR037274">
    <property type="entry name" value="Znf_CHY_sf"/>
</dbReference>
<feature type="zinc finger region" description="C3H1-type" evidence="9">
    <location>
        <begin position="16"/>
        <end position="44"/>
    </location>
</feature>
<dbReference type="Proteomes" id="UP001159405">
    <property type="component" value="Unassembled WGS sequence"/>
</dbReference>
<keyword evidence="11" id="KW-0472">Membrane</keyword>
<keyword evidence="2" id="KW-0677">Repeat</keyword>
<dbReference type="SUPFAM" id="SSF90229">
    <property type="entry name" value="CCCH zinc finger"/>
    <property type="match status" value="1"/>
</dbReference>
<evidence type="ECO:0000256" key="3">
    <source>
        <dbReference type="ARBA" id="ARBA00022771"/>
    </source>
</evidence>
<feature type="region of interest" description="Disordered" evidence="10">
    <location>
        <begin position="299"/>
        <end position="384"/>
    </location>
</feature>
<evidence type="ECO:0000259" key="12">
    <source>
        <dbReference type="PROSITE" id="PS50059"/>
    </source>
</evidence>
<dbReference type="InterPro" id="IPR000571">
    <property type="entry name" value="Znf_CCCH"/>
</dbReference>
<evidence type="ECO:0000313" key="16">
    <source>
        <dbReference type="Proteomes" id="UP001159405"/>
    </source>
</evidence>
<evidence type="ECO:0000259" key="14">
    <source>
        <dbReference type="PROSITE" id="PS51266"/>
    </source>
</evidence>
<evidence type="ECO:0000256" key="9">
    <source>
        <dbReference type="PROSITE-ProRule" id="PRU00723"/>
    </source>
</evidence>
<comment type="catalytic activity">
    <reaction evidence="6">
        <text>[protein]-peptidylproline (omega=180) = [protein]-peptidylproline (omega=0)</text>
        <dbReference type="Rhea" id="RHEA:16237"/>
        <dbReference type="Rhea" id="RHEA-COMP:10747"/>
        <dbReference type="Rhea" id="RHEA-COMP:10748"/>
        <dbReference type="ChEBI" id="CHEBI:83833"/>
        <dbReference type="ChEBI" id="CHEBI:83834"/>
        <dbReference type="EC" id="5.2.1.8"/>
    </reaction>
</comment>
<evidence type="ECO:0000313" key="15">
    <source>
        <dbReference type="EMBL" id="CAH3165240.1"/>
    </source>
</evidence>
<keyword evidence="5 9" id="KW-0862">Zinc</keyword>
<evidence type="ECO:0000256" key="1">
    <source>
        <dbReference type="ARBA" id="ARBA00022723"/>
    </source>
</evidence>
<evidence type="ECO:0000256" key="6">
    <source>
        <dbReference type="PROSITE-ProRule" id="PRU00277"/>
    </source>
</evidence>
<comment type="caution">
    <text evidence="15">The sequence shown here is derived from an EMBL/GenBank/DDBJ whole genome shotgun (WGS) entry which is preliminary data.</text>
</comment>
<feature type="domain" description="CHY-type" evidence="14">
    <location>
        <begin position="821"/>
        <end position="888"/>
    </location>
</feature>
<dbReference type="Pfam" id="PF13181">
    <property type="entry name" value="TPR_8"/>
    <property type="match status" value="1"/>
</dbReference>
<reference evidence="15 16" key="1">
    <citation type="submission" date="2022-05" db="EMBL/GenBank/DDBJ databases">
        <authorList>
            <consortium name="Genoscope - CEA"/>
            <person name="William W."/>
        </authorList>
    </citation>
    <scope>NUCLEOTIDE SEQUENCE [LARGE SCALE GENOMIC DNA]</scope>
</reference>
<dbReference type="EMBL" id="CALNXK010000132">
    <property type="protein sequence ID" value="CAH3165240.1"/>
    <property type="molecule type" value="Genomic_DNA"/>
</dbReference>
<evidence type="ECO:0000256" key="4">
    <source>
        <dbReference type="ARBA" id="ARBA00022803"/>
    </source>
</evidence>
<evidence type="ECO:0000256" key="7">
    <source>
        <dbReference type="PROSITE-ProRule" id="PRU00339"/>
    </source>
</evidence>
<feature type="compositionally biased region" description="Polar residues" evidence="10">
    <location>
        <begin position="344"/>
        <end position="354"/>
    </location>
</feature>
<dbReference type="SUPFAM" id="SSF48452">
    <property type="entry name" value="TPR-like"/>
    <property type="match status" value="1"/>
</dbReference>
<evidence type="ECO:0000259" key="13">
    <source>
        <dbReference type="PROSITE" id="PS50103"/>
    </source>
</evidence>
<dbReference type="Gene3D" id="3.10.50.40">
    <property type="match status" value="1"/>
</dbReference>
<dbReference type="EC" id="5.2.1.8" evidence="6"/>
<accession>A0ABN8QNA1</accession>
<dbReference type="SUPFAM" id="SSF161219">
    <property type="entry name" value="CHY zinc finger-like"/>
    <property type="match status" value="1"/>
</dbReference>
<keyword evidence="1 9" id="KW-0479">Metal-binding</keyword>
<feature type="compositionally biased region" description="Polar residues" evidence="10">
    <location>
        <begin position="299"/>
        <end position="316"/>
    </location>
</feature>
<keyword evidence="6" id="KW-0413">Isomerase</keyword>
<dbReference type="PROSITE" id="PS51266">
    <property type="entry name" value="ZF_CHY"/>
    <property type="match status" value="1"/>
</dbReference>
<dbReference type="PROSITE" id="PS50059">
    <property type="entry name" value="FKBP_PPIASE"/>
    <property type="match status" value="1"/>
</dbReference>
<protein>
    <recommendedName>
        <fullName evidence="6">peptidylprolyl isomerase</fullName>
        <ecNumber evidence="6">5.2.1.8</ecNumber>
    </recommendedName>
</protein>
<dbReference type="Pfam" id="PF00254">
    <property type="entry name" value="FKBP_C"/>
    <property type="match status" value="1"/>
</dbReference>
<keyword evidence="6" id="KW-0697">Rotamase</keyword>
<dbReference type="PROSITE" id="PS50103">
    <property type="entry name" value="ZF_C3H1"/>
    <property type="match status" value="2"/>
</dbReference>
<feature type="domain" description="C3H1-type" evidence="13">
    <location>
        <begin position="100"/>
        <end position="128"/>
    </location>
</feature>
<keyword evidence="4 7" id="KW-0802">TPR repeat</keyword>
<feature type="compositionally biased region" description="Basic residues" evidence="10">
    <location>
        <begin position="147"/>
        <end position="160"/>
    </location>
</feature>
<feature type="compositionally biased region" description="Basic and acidic residues" evidence="10">
    <location>
        <begin position="165"/>
        <end position="174"/>
    </location>
</feature>
<keyword evidence="11" id="KW-0812">Transmembrane</keyword>
<proteinExistence type="predicted"/>
<feature type="region of interest" description="Disordered" evidence="10">
    <location>
        <begin position="622"/>
        <end position="647"/>
    </location>
</feature>
<feature type="domain" description="PPIase FKBP-type" evidence="12">
    <location>
        <begin position="895"/>
        <end position="982"/>
    </location>
</feature>
<dbReference type="InterPro" id="IPR011990">
    <property type="entry name" value="TPR-like_helical_dom_sf"/>
</dbReference>
<feature type="region of interest" description="Disordered" evidence="10">
    <location>
        <begin position="133"/>
        <end position="193"/>
    </location>
</feature>
<evidence type="ECO:0000256" key="10">
    <source>
        <dbReference type="SAM" id="MobiDB-lite"/>
    </source>
</evidence>
<dbReference type="InterPro" id="IPR019734">
    <property type="entry name" value="TPR_rpt"/>
</dbReference>
<gene>
    <name evidence="15" type="ORF">PLOB_00007054</name>
</gene>
<name>A0ABN8QNA1_9CNID</name>
<organism evidence="15 16">
    <name type="scientific">Porites lobata</name>
    <dbReference type="NCBI Taxonomy" id="104759"/>
    <lineage>
        <taxon>Eukaryota</taxon>
        <taxon>Metazoa</taxon>
        <taxon>Cnidaria</taxon>
        <taxon>Anthozoa</taxon>
        <taxon>Hexacorallia</taxon>
        <taxon>Scleractinia</taxon>
        <taxon>Fungiina</taxon>
        <taxon>Poritidae</taxon>
        <taxon>Porites</taxon>
    </lineage>
</organism>
<feature type="domain" description="C3H1-type" evidence="13">
    <location>
        <begin position="16"/>
        <end position="44"/>
    </location>
</feature>
<keyword evidence="11" id="KW-1133">Transmembrane helix</keyword>
<dbReference type="PANTHER" id="PTHR46512:SF1">
    <property type="entry name" value="PEPTIDYLPROLYL ISOMERASE"/>
    <property type="match status" value="1"/>
</dbReference>
<feature type="transmembrane region" description="Helical" evidence="11">
    <location>
        <begin position="1154"/>
        <end position="1177"/>
    </location>
</feature>
<dbReference type="InterPro" id="IPR001179">
    <property type="entry name" value="PPIase_FKBP_dom"/>
</dbReference>
<evidence type="ECO:0000256" key="11">
    <source>
        <dbReference type="SAM" id="Phobius"/>
    </source>
</evidence>
<feature type="compositionally biased region" description="Basic and acidic residues" evidence="10">
    <location>
        <begin position="328"/>
        <end position="338"/>
    </location>
</feature>
<dbReference type="InterPro" id="IPR050754">
    <property type="entry name" value="FKBP4/5/8-like"/>
</dbReference>
<dbReference type="Gene3D" id="1.25.40.10">
    <property type="entry name" value="Tetratricopeptide repeat domain"/>
    <property type="match status" value="1"/>
</dbReference>
<dbReference type="SMART" id="SM00356">
    <property type="entry name" value="ZnF_C3H1"/>
    <property type="match status" value="2"/>
</dbReference>
<dbReference type="PANTHER" id="PTHR46512">
    <property type="entry name" value="PEPTIDYLPROLYL ISOMERASE"/>
    <property type="match status" value="1"/>
</dbReference>
<feature type="compositionally biased region" description="Basic and acidic residues" evidence="10">
    <location>
        <begin position="365"/>
        <end position="379"/>
    </location>
</feature>
<keyword evidence="16" id="KW-1185">Reference proteome</keyword>